<organism evidence="1 2">
    <name type="scientific">Mycena albidolilacea</name>
    <dbReference type="NCBI Taxonomy" id="1033008"/>
    <lineage>
        <taxon>Eukaryota</taxon>
        <taxon>Fungi</taxon>
        <taxon>Dikarya</taxon>
        <taxon>Basidiomycota</taxon>
        <taxon>Agaricomycotina</taxon>
        <taxon>Agaricomycetes</taxon>
        <taxon>Agaricomycetidae</taxon>
        <taxon>Agaricales</taxon>
        <taxon>Marasmiineae</taxon>
        <taxon>Mycenaceae</taxon>
        <taxon>Mycena</taxon>
    </lineage>
</organism>
<dbReference type="EMBL" id="JARIHO010000074">
    <property type="protein sequence ID" value="KAJ7311690.1"/>
    <property type="molecule type" value="Genomic_DNA"/>
</dbReference>
<evidence type="ECO:0000313" key="1">
    <source>
        <dbReference type="EMBL" id="KAJ7311690.1"/>
    </source>
</evidence>
<evidence type="ECO:0000313" key="2">
    <source>
        <dbReference type="Proteomes" id="UP001218218"/>
    </source>
</evidence>
<reference evidence="1" key="1">
    <citation type="submission" date="2023-03" db="EMBL/GenBank/DDBJ databases">
        <title>Massive genome expansion in bonnet fungi (Mycena s.s.) driven by repeated elements and novel gene families across ecological guilds.</title>
        <authorList>
            <consortium name="Lawrence Berkeley National Laboratory"/>
            <person name="Harder C.B."/>
            <person name="Miyauchi S."/>
            <person name="Viragh M."/>
            <person name="Kuo A."/>
            <person name="Thoen E."/>
            <person name="Andreopoulos B."/>
            <person name="Lu D."/>
            <person name="Skrede I."/>
            <person name="Drula E."/>
            <person name="Henrissat B."/>
            <person name="Morin E."/>
            <person name="Kohler A."/>
            <person name="Barry K."/>
            <person name="LaButti K."/>
            <person name="Morin E."/>
            <person name="Salamov A."/>
            <person name="Lipzen A."/>
            <person name="Mereny Z."/>
            <person name="Hegedus B."/>
            <person name="Baldrian P."/>
            <person name="Stursova M."/>
            <person name="Weitz H."/>
            <person name="Taylor A."/>
            <person name="Grigoriev I.V."/>
            <person name="Nagy L.G."/>
            <person name="Martin F."/>
            <person name="Kauserud H."/>
        </authorList>
    </citation>
    <scope>NUCLEOTIDE SEQUENCE</scope>
    <source>
        <strain evidence="1">CBHHK002</strain>
    </source>
</reference>
<protein>
    <submittedName>
        <fullName evidence="1">Uncharacterized protein</fullName>
    </submittedName>
</protein>
<name>A0AAD6Z844_9AGAR</name>
<proteinExistence type="predicted"/>
<accession>A0AAD6Z844</accession>
<gene>
    <name evidence="1" type="ORF">DFH08DRAFT_822457</name>
</gene>
<comment type="caution">
    <text evidence="1">The sequence shown here is derived from an EMBL/GenBank/DDBJ whole genome shotgun (WGS) entry which is preliminary data.</text>
</comment>
<dbReference type="Proteomes" id="UP001218218">
    <property type="component" value="Unassembled WGS sequence"/>
</dbReference>
<dbReference type="AlphaFoldDB" id="A0AAD6Z844"/>
<sequence length="615" mass="69506">MINKGLSHKMRILSLTSTVAHSSETQLENLKKQIRNIADIYRRSPLGQQSALNFEVHDFLRVWKGGNGDHAPNVKFYRLGSEWKRESSRILLGYNELQHMEPAKLVDIIRDILKSNLHEVGGEVQWAKLSDQEKNTRTKSSMDTLAFHLGEEVFETLPEKCKQEIELFFWAGCSMHKELNCCKAFDDGMKKFYNDHPELDQPVLLANKDNNVTIQLAEDTGESTAADDKKGLHDVYKNYFQPTIGAGVRFPDVSNTRYQSHGQGGARIITYLEEYHKFMVFVKDNKQKRTLNHLEENIVKSLHCPQTISQIVALVLFCMAVMHPYALHVRAPGTENFNMLNLGPCHASVKAHMKKLITDPGPLFSSSPDSYKTATLDGRPWSDTKAGDACIKQLLTLPHVRPLMVAGLKAAFECFEHFTMEFVEGGLTDTSTEAEQRKGNMPAHNCNNEGLLGGWCRFSRESPSTTVGHFTDRTMFNCNETQGFIDDNMTTEEDQQFLQQEARRIDESGVEKARQVELNAHKLVTVEAKRAKDSEKAEKARKEKERLGAIGIEMDCTEIAKMTDPKLKDQLELHRRAGDKEVPLKSKLNRKADRLMALLAALDRLDSTVAMPASV</sequence>
<keyword evidence="2" id="KW-1185">Reference proteome</keyword>